<evidence type="ECO:0000313" key="2">
    <source>
        <dbReference type="Proteomes" id="UP000031465"/>
    </source>
</evidence>
<dbReference type="PANTHER" id="PTHR30595:SF6">
    <property type="entry name" value="SCHLAFEN ALBA-2 DOMAIN-CONTAINING PROTEIN"/>
    <property type="match status" value="1"/>
</dbReference>
<protein>
    <recommendedName>
        <fullName evidence="3">ATP-dependent DNA helicase RecG C-terminal domain-containing protein</fullName>
    </recommendedName>
</protein>
<reference evidence="1 2" key="1">
    <citation type="journal article" date="2014" name="Mol. Biol. Evol.">
        <title>Massive expansion of Ubiquitination-related gene families within the Chlamydiae.</title>
        <authorList>
            <person name="Domman D."/>
            <person name="Collingro A."/>
            <person name="Lagkouvardos I."/>
            <person name="Gehre L."/>
            <person name="Weinmaier T."/>
            <person name="Rattei T."/>
            <person name="Subtil A."/>
            <person name="Horn M."/>
        </authorList>
    </citation>
    <scope>NUCLEOTIDE SEQUENCE [LARGE SCALE GENOMIC DNA]</scope>
    <source>
        <strain evidence="1 2">EI2</strain>
    </source>
</reference>
<dbReference type="InterPro" id="IPR038475">
    <property type="entry name" value="RecG_C_sf"/>
</dbReference>
<accession>A0A0C1JH53</accession>
<name>A0A0C1JH53_9BACT</name>
<dbReference type="Gene3D" id="3.30.565.60">
    <property type="match status" value="1"/>
</dbReference>
<dbReference type="EMBL" id="JSAN01000144">
    <property type="protein sequence ID" value="KIC70770.1"/>
    <property type="molecule type" value="Genomic_DNA"/>
</dbReference>
<organism evidence="1 2">
    <name type="scientific">Candidatus Protochlamydia amoebophila</name>
    <dbReference type="NCBI Taxonomy" id="362787"/>
    <lineage>
        <taxon>Bacteria</taxon>
        <taxon>Pseudomonadati</taxon>
        <taxon>Chlamydiota</taxon>
        <taxon>Chlamydiia</taxon>
        <taxon>Parachlamydiales</taxon>
        <taxon>Parachlamydiaceae</taxon>
        <taxon>Candidatus Protochlamydia</taxon>
    </lineage>
</organism>
<proteinExistence type="predicted"/>
<sequence length="131" mass="14930">MRLARFRGSDRLKGFTDNRDYWGNAFDLLKRSEAFLLGHILIAGRIVPGKTVREDYPPYPLALREAVANAICHRDYTTPGGSVAIGMYDDKLEIINPEILYFDNAREINSAARIKALESYYCECISSCRNY</sequence>
<gene>
    <name evidence="1" type="ORF">DB44_FY00040</name>
</gene>
<comment type="caution">
    <text evidence="1">The sequence shown here is derived from an EMBL/GenBank/DDBJ whole genome shotgun (WGS) entry which is preliminary data.</text>
</comment>
<evidence type="ECO:0008006" key="3">
    <source>
        <dbReference type="Google" id="ProtNLM"/>
    </source>
</evidence>
<evidence type="ECO:0000313" key="1">
    <source>
        <dbReference type="EMBL" id="KIC70770.1"/>
    </source>
</evidence>
<dbReference type="Proteomes" id="UP000031465">
    <property type="component" value="Unassembled WGS sequence"/>
</dbReference>
<dbReference type="AlphaFoldDB" id="A0A0C1JH53"/>
<dbReference type="PANTHER" id="PTHR30595">
    <property type="entry name" value="GLPR-RELATED TRANSCRIPTIONAL REPRESSOR"/>
    <property type="match status" value="1"/>
</dbReference>